<feature type="compositionally biased region" description="Basic and acidic residues" evidence="4">
    <location>
        <begin position="26"/>
        <end position="36"/>
    </location>
</feature>
<keyword evidence="8" id="KW-1185">Reference proteome</keyword>
<dbReference type="InterPro" id="IPR018152">
    <property type="entry name" value="SOD_Cu/Zn_BS"/>
</dbReference>
<comment type="catalytic activity">
    <reaction evidence="3">
        <text>2 superoxide + 2 H(+) = H2O2 + O2</text>
        <dbReference type="Rhea" id="RHEA:20696"/>
        <dbReference type="ChEBI" id="CHEBI:15378"/>
        <dbReference type="ChEBI" id="CHEBI:15379"/>
        <dbReference type="ChEBI" id="CHEBI:16240"/>
        <dbReference type="ChEBI" id="CHEBI:18421"/>
        <dbReference type="EC" id="1.15.1.1"/>
    </reaction>
</comment>
<protein>
    <recommendedName>
        <fullName evidence="3">Superoxide dismutase [Cu-Zn]</fullName>
        <ecNumber evidence="3">1.15.1.1</ecNumber>
    </recommendedName>
</protein>
<dbReference type="Proteomes" id="UP001180087">
    <property type="component" value="Chromosome"/>
</dbReference>
<feature type="signal peptide" evidence="5">
    <location>
        <begin position="1"/>
        <end position="18"/>
    </location>
</feature>
<dbReference type="SUPFAM" id="SSF49329">
    <property type="entry name" value="Cu,Zn superoxide dismutase-like"/>
    <property type="match status" value="1"/>
</dbReference>
<evidence type="ECO:0000256" key="2">
    <source>
        <dbReference type="ARBA" id="ARBA00024900"/>
    </source>
</evidence>
<comment type="similarity">
    <text evidence="1 3">Belongs to the Cu-Zn superoxide dismutase family.</text>
</comment>
<comment type="function">
    <text evidence="2">Destroys radicals which are normally produced within the cells and which are toxic to biological systems. May play a role in favoring mycobacterial survival in phagocytes.</text>
</comment>
<sequence>MKKRILWIAMILIVTVLAACGNDDATGEKPAKEVSKNQEAIENQDKNETASEGKEQPEKVETTFKNSDGKEAGTATIMQADHGVEIKLDLQNLPPGEHGFHIHEKGTCTPPDFKSAGDHFNPTHKKHGIENPEGPHAGDLPNLKVSEDGTVKEDLKAETVTLEKGLENSLLKEGGTALVIHKDPDDNKSQPAGNAGERIACAEIK</sequence>
<feature type="region of interest" description="Disordered" evidence="4">
    <location>
        <begin position="181"/>
        <end position="205"/>
    </location>
</feature>
<dbReference type="EMBL" id="CP129113">
    <property type="protein sequence ID" value="WLV24326.1"/>
    <property type="molecule type" value="Genomic_DNA"/>
</dbReference>
<keyword evidence="3" id="KW-0862">Zinc</keyword>
<reference evidence="7" key="1">
    <citation type="submission" date="2023-06" db="EMBL/GenBank/DDBJ databases">
        <title>A Treasure from Seagulls: Isolation and Description of Aciduricobacillus qingdaonensis gen. nov., sp. nov., a Rare Obligately Uric Acid-utilizing Member in the Family Bacillaceae.</title>
        <authorList>
            <person name="Liu W."/>
            <person name="Wang B."/>
        </authorList>
    </citation>
    <scope>NUCLEOTIDE SEQUENCE</scope>
    <source>
        <strain evidence="7">44XB</strain>
    </source>
</reference>
<comment type="cofactor">
    <cofactor evidence="3">
        <name>Cu cation</name>
        <dbReference type="ChEBI" id="CHEBI:23378"/>
    </cofactor>
    <text evidence="3">Binds 1 copper ion per subunit.</text>
</comment>
<keyword evidence="3" id="KW-0186">Copper</keyword>
<dbReference type="Gene3D" id="2.60.40.200">
    <property type="entry name" value="Superoxide dismutase, copper/zinc binding domain"/>
    <property type="match status" value="1"/>
</dbReference>
<dbReference type="PANTHER" id="PTHR10003">
    <property type="entry name" value="SUPEROXIDE DISMUTASE CU-ZN -RELATED"/>
    <property type="match status" value="1"/>
</dbReference>
<evidence type="ECO:0000313" key="7">
    <source>
        <dbReference type="EMBL" id="WLV24326.1"/>
    </source>
</evidence>
<evidence type="ECO:0000256" key="1">
    <source>
        <dbReference type="ARBA" id="ARBA00010457"/>
    </source>
</evidence>
<evidence type="ECO:0000256" key="5">
    <source>
        <dbReference type="SAM" id="SignalP"/>
    </source>
</evidence>
<organism evidence="7 8">
    <name type="scientific">Aciduricibacillus chroicocephali</name>
    <dbReference type="NCBI Taxonomy" id="3054939"/>
    <lineage>
        <taxon>Bacteria</taxon>
        <taxon>Bacillati</taxon>
        <taxon>Bacillota</taxon>
        <taxon>Bacilli</taxon>
        <taxon>Bacillales</taxon>
        <taxon>Bacillaceae</taxon>
        <taxon>Aciduricibacillus</taxon>
    </lineage>
</organism>
<feature type="region of interest" description="Disordered" evidence="4">
    <location>
        <begin position="26"/>
        <end position="72"/>
    </location>
</feature>
<evidence type="ECO:0000256" key="4">
    <source>
        <dbReference type="SAM" id="MobiDB-lite"/>
    </source>
</evidence>
<evidence type="ECO:0000313" key="8">
    <source>
        <dbReference type="Proteomes" id="UP001180087"/>
    </source>
</evidence>
<evidence type="ECO:0000256" key="3">
    <source>
        <dbReference type="RuleBase" id="RU000393"/>
    </source>
</evidence>
<name>A0ABY9KU64_9BACI</name>
<accession>A0ABY9KU64</accession>
<dbReference type="PROSITE" id="PS00332">
    <property type="entry name" value="SOD_CU_ZN_2"/>
    <property type="match status" value="1"/>
</dbReference>
<dbReference type="PROSITE" id="PS51257">
    <property type="entry name" value="PROKAR_LIPOPROTEIN"/>
    <property type="match status" value="1"/>
</dbReference>
<feature type="domain" description="Superoxide dismutase copper/zinc binding" evidence="6">
    <location>
        <begin position="73"/>
        <end position="204"/>
    </location>
</feature>
<dbReference type="InterPro" id="IPR001424">
    <property type="entry name" value="SOD_Cu_Zn_dom"/>
</dbReference>
<dbReference type="EC" id="1.15.1.1" evidence="3"/>
<dbReference type="CDD" id="cd00305">
    <property type="entry name" value="Cu-Zn_Superoxide_Dismutase"/>
    <property type="match status" value="1"/>
</dbReference>
<keyword evidence="5" id="KW-0732">Signal</keyword>
<dbReference type="RefSeq" id="WP_348027238.1">
    <property type="nucleotide sequence ID" value="NZ_CP129113.1"/>
</dbReference>
<keyword evidence="3" id="KW-0560">Oxidoreductase</keyword>
<evidence type="ECO:0000259" key="6">
    <source>
        <dbReference type="Pfam" id="PF00080"/>
    </source>
</evidence>
<dbReference type="InterPro" id="IPR024134">
    <property type="entry name" value="SOD_Cu/Zn_/chaperone"/>
</dbReference>
<dbReference type="InterPro" id="IPR036423">
    <property type="entry name" value="SOD-like_Cu/Zn_dom_sf"/>
</dbReference>
<feature type="compositionally biased region" description="Basic and acidic residues" evidence="4">
    <location>
        <begin position="43"/>
        <end position="71"/>
    </location>
</feature>
<gene>
    <name evidence="7" type="ORF">QR721_11885</name>
</gene>
<proteinExistence type="inferred from homology"/>
<feature type="chain" id="PRO_5045898386" description="Superoxide dismutase [Cu-Zn]" evidence="5">
    <location>
        <begin position="19"/>
        <end position="205"/>
    </location>
</feature>
<keyword evidence="3" id="KW-0479">Metal-binding</keyword>
<comment type="cofactor">
    <cofactor evidence="3">
        <name>Zn(2+)</name>
        <dbReference type="ChEBI" id="CHEBI:29105"/>
    </cofactor>
    <text evidence="3">Binds 1 zinc ion per subunit.</text>
</comment>
<dbReference type="Pfam" id="PF00080">
    <property type="entry name" value="Sod_Cu"/>
    <property type="match status" value="1"/>
</dbReference>